<proteinExistence type="predicted"/>
<dbReference type="SUPFAM" id="SSF53098">
    <property type="entry name" value="Ribonuclease H-like"/>
    <property type="match status" value="1"/>
</dbReference>
<protein>
    <submittedName>
        <fullName evidence="2">Uncharacterized protein</fullName>
    </submittedName>
</protein>
<accession>A0A0D0AP28</accession>
<dbReference type="AlphaFoldDB" id="A0A0D0AP28"/>
<evidence type="ECO:0000313" key="3">
    <source>
        <dbReference type="Proteomes" id="UP000054485"/>
    </source>
</evidence>
<reference evidence="2 3" key="1">
    <citation type="submission" date="2014-04" db="EMBL/GenBank/DDBJ databases">
        <authorList>
            <consortium name="DOE Joint Genome Institute"/>
            <person name="Kuo A."/>
            <person name="Ruytinx J."/>
            <person name="Rineau F."/>
            <person name="Colpaert J."/>
            <person name="Kohler A."/>
            <person name="Nagy L.G."/>
            <person name="Floudas D."/>
            <person name="Copeland A."/>
            <person name="Barry K.W."/>
            <person name="Cichocki N."/>
            <person name="Veneault-Fourrey C."/>
            <person name="LaButti K."/>
            <person name="Lindquist E.A."/>
            <person name="Lipzen A."/>
            <person name="Lundell T."/>
            <person name="Morin E."/>
            <person name="Murat C."/>
            <person name="Sun H."/>
            <person name="Tunlid A."/>
            <person name="Henrissat B."/>
            <person name="Grigoriev I.V."/>
            <person name="Hibbett D.S."/>
            <person name="Martin F."/>
            <person name="Nordberg H.P."/>
            <person name="Cantor M.N."/>
            <person name="Hua S.X."/>
        </authorList>
    </citation>
    <scope>NUCLEOTIDE SEQUENCE [LARGE SCALE GENOMIC DNA]</scope>
    <source>
        <strain evidence="2 3">UH-Slu-Lm8-n1</strain>
    </source>
</reference>
<dbReference type="Proteomes" id="UP000054485">
    <property type="component" value="Unassembled WGS sequence"/>
</dbReference>
<feature type="region of interest" description="Disordered" evidence="1">
    <location>
        <begin position="242"/>
        <end position="267"/>
    </location>
</feature>
<evidence type="ECO:0000313" key="2">
    <source>
        <dbReference type="EMBL" id="KIK33753.1"/>
    </source>
</evidence>
<gene>
    <name evidence="2" type="ORF">CY34DRAFT_18172</name>
</gene>
<sequence length="267" mass="29945">MTSEKMSEYALRDSQWEFAEHLVPVLELFNDLTNVFSQAEVPLVYEVVPMLESLEYALDHIYNANDDSPPIVRIAAKAALQIIGKYYALMDDNEEAKRIIRAQWTVSYATLVSSVPTKAPDPPAPQPRHTPSKWAAYNLSDEEDGEINFTCQDSIEAYLDSLRVSRTEVNAAGGVLQYWENTSPASSVDAKWVFSSGHLLVNHLQHDISSQTFKAQVAIRSWFNTPLMPDLNIATKIMQRKMGKEKGLGEGKGKEDSYPDTIDIDSD</sequence>
<dbReference type="EMBL" id="KN835875">
    <property type="protein sequence ID" value="KIK33753.1"/>
    <property type="molecule type" value="Genomic_DNA"/>
</dbReference>
<dbReference type="OrthoDB" id="3268424at2759"/>
<evidence type="ECO:0000256" key="1">
    <source>
        <dbReference type="SAM" id="MobiDB-lite"/>
    </source>
</evidence>
<keyword evidence="3" id="KW-1185">Reference proteome</keyword>
<name>A0A0D0AP28_9AGAM</name>
<dbReference type="InterPro" id="IPR012337">
    <property type="entry name" value="RNaseH-like_sf"/>
</dbReference>
<feature type="compositionally biased region" description="Basic and acidic residues" evidence="1">
    <location>
        <begin position="242"/>
        <end position="257"/>
    </location>
</feature>
<dbReference type="HOGENOM" id="CLU_1042732_0_0_1"/>
<organism evidence="2 3">
    <name type="scientific">Suillus luteus UH-Slu-Lm8-n1</name>
    <dbReference type="NCBI Taxonomy" id="930992"/>
    <lineage>
        <taxon>Eukaryota</taxon>
        <taxon>Fungi</taxon>
        <taxon>Dikarya</taxon>
        <taxon>Basidiomycota</taxon>
        <taxon>Agaricomycotina</taxon>
        <taxon>Agaricomycetes</taxon>
        <taxon>Agaricomycetidae</taxon>
        <taxon>Boletales</taxon>
        <taxon>Suillineae</taxon>
        <taxon>Suillaceae</taxon>
        <taxon>Suillus</taxon>
    </lineage>
</organism>
<dbReference type="InParanoid" id="A0A0D0AP28"/>
<reference evidence="3" key="2">
    <citation type="submission" date="2015-01" db="EMBL/GenBank/DDBJ databases">
        <title>Evolutionary Origins and Diversification of the Mycorrhizal Mutualists.</title>
        <authorList>
            <consortium name="DOE Joint Genome Institute"/>
            <consortium name="Mycorrhizal Genomics Consortium"/>
            <person name="Kohler A."/>
            <person name="Kuo A."/>
            <person name="Nagy L.G."/>
            <person name="Floudas D."/>
            <person name="Copeland A."/>
            <person name="Barry K.W."/>
            <person name="Cichocki N."/>
            <person name="Veneault-Fourrey C."/>
            <person name="LaButti K."/>
            <person name="Lindquist E.A."/>
            <person name="Lipzen A."/>
            <person name="Lundell T."/>
            <person name="Morin E."/>
            <person name="Murat C."/>
            <person name="Riley R."/>
            <person name="Ohm R."/>
            <person name="Sun H."/>
            <person name="Tunlid A."/>
            <person name="Henrissat B."/>
            <person name="Grigoriev I.V."/>
            <person name="Hibbett D.S."/>
            <person name="Martin F."/>
        </authorList>
    </citation>
    <scope>NUCLEOTIDE SEQUENCE [LARGE SCALE GENOMIC DNA]</scope>
    <source>
        <strain evidence="3">UH-Slu-Lm8-n1</strain>
    </source>
</reference>